<dbReference type="Gene3D" id="3.40.640.10">
    <property type="entry name" value="Type I PLP-dependent aspartate aminotransferase-like (Major domain)"/>
    <property type="match status" value="1"/>
</dbReference>
<dbReference type="EMBL" id="CASHTH010003284">
    <property type="protein sequence ID" value="CAI8042816.1"/>
    <property type="molecule type" value="Genomic_DNA"/>
</dbReference>
<evidence type="ECO:0000256" key="2">
    <source>
        <dbReference type="SAM" id="Phobius"/>
    </source>
</evidence>
<evidence type="ECO:0000259" key="3">
    <source>
        <dbReference type="Pfam" id="PF02347"/>
    </source>
</evidence>
<accession>A0AA35T9K0</accession>
<dbReference type="InterPro" id="IPR015421">
    <property type="entry name" value="PyrdxlP-dep_Trfase_major"/>
</dbReference>
<dbReference type="PANTHER" id="PTHR42806">
    <property type="entry name" value="GLYCINE CLEAVAGE SYSTEM P-PROTEIN"/>
    <property type="match status" value="1"/>
</dbReference>
<proteinExistence type="predicted"/>
<keyword evidence="2" id="KW-0472">Membrane</keyword>
<comment type="caution">
    <text evidence="4">The sequence shown here is derived from an EMBL/GenBank/DDBJ whole genome shotgun (WGS) entry which is preliminary data.</text>
</comment>
<feature type="transmembrane region" description="Helical" evidence="2">
    <location>
        <begin position="168"/>
        <end position="189"/>
    </location>
</feature>
<dbReference type="InterPro" id="IPR015422">
    <property type="entry name" value="PyrdxlP-dep_Trfase_small"/>
</dbReference>
<sequence length="292" mass="31557">MASRVTRRSRIAVLDSVSPAYISVLRTYTEAQGIVIDVVSSNNLHLSEETACLVAQQPNFLGYIEDMQSLADQAHSLGTLFVAYADALSMAMFTPPGEYGADIVASEGQALGVPPTFGGPYVGIFACKQDFIRQMPGRIVGRTVDTEGRTAYVLTLQTREQHIRRERATSNICTSVALIALMTTVYMAANGRHGMRRTAELTYQKAHYLASLIADIPGYSVVDGGIFFQEFAVQCPVTPAALNERLLDHKIIGGLDISDRVPNGMLLCATEVNTRAEIDAFATALAEIGSSD</sequence>
<dbReference type="Proteomes" id="UP001174909">
    <property type="component" value="Unassembled WGS sequence"/>
</dbReference>
<dbReference type="Pfam" id="PF02347">
    <property type="entry name" value="GDC-P"/>
    <property type="match status" value="1"/>
</dbReference>
<name>A0AA35T9K0_GEOBA</name>
<dbReference type="SUPFAM" id="SSF53383">
    <property type="entry name" value="PLP-dependent transferases"/>
    <property type="match status" value="1"/>
</dbReference>
<dbReference type="InterPro" id="IPR023010">
    <property type="entry name" value="GcvPA"/>
</dbReference>
<keyword evidence="2" id="KW-0812">Transmembrane</keyword>
<dbReference type="PANTHER" id="PTHR42806:SF1">
    <property type="entry name" value="GLYCINE DEHYDROGENASE (DECARBOXYLATING)"/>
    <property type="match status" value="1"/>
</dbReference>
<evidence type="ECO:0000313" key="5">
    <source>
        <dbReference type="Proteomes" id="UP001174909"/>
    </source>
</evidence>
<dbReference type="AlphaFoldDB" id="A0AA35T9K0"/>
<organism evidence="4 5">
    <name type="scientific">Geodia barretti</name>
    <name type="common">Barrett's horny sponge</name>
    <dbReference type="NCBI Taxonomy" id="519541"/>
    <lineage>
        <taxon>Eukaryota</taxon>
        <taxon>Metazoa</taxon>
        <taxon>Porifera</taxon>
        <taxon>Demospongiae</taxon>
        <taxon>Heteroscleromorpha</taxon>
        <taxon>Tetractinellida</taxon>
        <taxon>Astrophorina</taxon>
        <taxon>Geodiidae</taxon>
        <taxon>Geodia</taxon>
    </lineage>
</organism>
<keyword evidence="2" id="KW-1133">Transmembrane helix</keyword>
<keyword evidence="5" id="KW-1185">Reference proteome</keyword>
<feature type="domain" description="Glycine cleavage system P-protein N-terminal" evidence="3">
    <location>
        <begin position="1"/>
        <end position="282"/>
    </location>
</feature>
<evidence type="ECO:0000256" key="1">
    <source>
        <dbReference type="ARBA" id="ARBA00023002"/>
    </source>
</evidence>
<evidence type="ECO:0000313" key="4">
    <source>
        <dbReference type="EMBL" id="CAI8042816.1"/>
    </source>
</evidence>
<dbReference type="Gene3D" id="3.90.1150.10">
    <property type="entry name" value="Aspartate Aminotransferase, domain 1"/>
    <property type="match status" value="1"/>
</dbReference>
<dbReference type="GO" id="GO:0004375">
    <property type="term" value="F:glycine dehydrogenase (decarboxylating) activity"/>
    <property type="evidence" value="ECO:0007669"/>
    <property type="project" value="InterPro"/>
</dbReference>
<reference evidence="4" key="1">
    <citation type="submission" date="2023-03" db="EMBL/GenBank/DDBJ databases">
        <authorList>
            <person name="Steffen K."/>
            <person name="Cardenas P."/>
        </authorList>
    </citation>
    <scope>NUCLEOTIDE SEQUENCE</scope>
</reference>
<keyword evidence="1" id="KW-0560">Oxidoreductase</keyword>
<dbReference type="InterPro" id="IPR049315">
    <property type="entry name" value="GDC-P_N"/>
</dbReference>
<dbReference type="InterPro" id="IPR015424">
    <property type="entry name" value="PyrdxlP-dep_Trfase"/>
</dbReference>
<protein>
    <submittedName>
        <fullName evidence="4">Probable glycine dehydrogenase (Decarboxylating) subunit 1</fullName>
    </submittedName>
</protein>
<gene>
    <name evidence="4" type="ORF">GBAR_LOCUS23742</name>
</gene>
<dbReference type="GO" id="GO:0009116">
    <property type="term" value="P:nucleoside metabolic process"/>
    <property type="evidence" value="ECO:0007669"/>
    <property type="project" value="InterPro"/>
</dbReference>